<dbReference type="STRING" id="1472378.AU381_11820"/>
<comment type="caution">
    <text evidence="2">The sequence shown here is derived from an EMBL/GenBank/DDBJ whole genome shotgun (WGS) entry which is preliminary data.</text>
</comment>
<dbReference type="OrthoDB" id="7283650at2"/>
<keyword evidence="1" id="KW-0732">Signal</keyword>
<dbReference type="Proteomes" id="UP000094025">
    <property type="component" value="Unassembled WGS sequence"/>
</dbReference>
<proteinExistence type="predicted"/>
<evidence type="ECO:0008006" key="4">
    <source>
        <dbReference type="Google" id="ProtNLM"/>
    </source>
</evidence>
<evidence type="ECO:0000313" key="2">
    <source>
        <dbReference type="EMBL" id="OAP35596.1"/>
    </source>
</evidence>
<gene>
    <name evidence="2" type="ORF">AU381_11820</name>
</gene>
<feature type="chain" id="PRO_5008096951" description="LTXXQ motif family protein" evidence="1">
    <location>
        <begin position="23"/>
        <end position="211"/>
    </location>
</feature>
<organism evidence="2 3">
    <name type="scientific">Sinorhizobium glycinis</name>
    <dbReference type="NCBI Taxonomy" id="1472378"/>
    <lineage>
        <taxon>Bacteria</taxon>
        <taxon>Pseudomonadati</taxon>
        <taxon>Pseudomonadota</taxon>
        <taxon>Alphaproteobacteria</taxon>
        <taxon>Hyphomicrobiales</taxon>
        <taxon>Rhizobiaceae</taxon>
        <taxon>Sinorhizobium/Ensifer group</taxon>
        <taxon>Sinorhizobium</taxon>
    </lineage>
</organism>
<dbReference type="EMBL" id="LPUX01000066">
    <property type="protein sequence ID" value="OAP35596.1"/>
    <property type="molecule type" value="Genomic_DNA"/>
</dbReference>
<dbReference type="AlphaFoldDB" id="A0A178XK70"/>
<evidence type="ECO:0000313" key="3">
    <source>
        <dbReference type="Proteomes" id="UP000094025"/>
    </source>
</evidence>
<dbReference type="Pfam" id="PF07813">
    <property type="entry name" value="LTXXQ"/>
    <property type="match status" value="1"/>
</dbReference>
<feature type="signal peptide" evidence="1">
    <location>
        <begin position="1"/>
        <end position="22"/>
    </location>
</feature>
<dbReference type="RefSeq" id="WP_014857945.1">
    <property type="nucleotide sequence ID" value="NZ_LPUX01000066.1"/>
</dbReference>
<sequence>MATLRTILLASTMLMLGTPGFAKDAHHPEATAGQISEEAVQPAVPAANPVAGMPGGMMCGDMMAGMMRMMAGGQDPMGMMGGQASAGQTGMSAMAQMMAPEHIEGRIAFLKTELKVTPQQEASWNAFTEVLRANVGGLPDGMMQMPGAMSDQGGAAATPLQRIEVREGILNSRLESVRKLKAVLAPLYQSFDGAQKQKADRLLVPPMMGMM</sequence>
<accession>A0A178XK70</accession>
<dbReference type="GO" id="GO:0042597">
    <property type="term" value="C:periplasmic space"/>
    <property type="evidence" value="ECO:0007669"/>
    <property type="project" value="InterPro"/>
</dbReference>
<reference evidence="2 3" key="1">
    <citation type="journal article" date="2016" name="Int. J. Syst. Evol. Microbiol.">
        <title>Ensifer glycinis sp. nov., an novel rhizobial species associated with Glycine spp.</title>
        <authorList>
            <person name="Yan H."/>
            <person name="Yan J."/>
            <person name="Sui X.H."/>
            <person name="Wang E.T."/>
            <person name="Chen W.X."/>
            <person name="Zhang X.X."/>
            <person name="Chen W.F."/>
        </authorList>
    </citation>
    <scope>NUCLEOTIDE SEQUENCE [LARGE SCALE GENOMIC DNA]</scope>
    <source>
        <strain evidence="2 3">CCBAU 23380</strain>
    </source>
</reference>
<keyword evidence="3" id="KW-1185">Reference proteome</keyword>
<dbReference type="InterPro" id="IPR012899">
    <property type="entry name" value="LTXXQ"/>
</dbReference>
<name>A0A178XK70_9HYPH</name>
<protein>
    <recommendedName>
        <fullName evidence="4">LTXXQ motif family protein</fullName>
    </recommendedName>
</protein>
<evidence type="ECO:0000256" key="1">
    <source>
        <dbReference type="SAM" id="SignalP"/>
    </source>
</evidence>